<sequence length="167" mass="17128">MTESEKQTPTTSAQGSPSTITVTGVAGREATMTGPIAARYTSTTETEKKILGLPLTGDHNAGTRDSGVVFQQFEGGVITAVNANAGTPAYLTWGKIRDAWNVERDAQGKPVSLGTNGSAGPLGPVTSDVITTGDVQSATFENGTVSYNTATKKVTVIVNGKQVPAGL</sequence>
<evidence type="ECO:0000313" key="3">
    <source>
        <dbReference type="Proteomes" id="UP001500822"/>
    </source>
</evidence>
<name>A0ABP8Z9M6_9ACTN</name>
<reference evidence="3" key="1">
    <citation type="journal article" date="2019" name="Int. J. Syst. Evol. Microbiol.">
        <title>The Global Catalogue of Microorganisms (GCM) 10K type strain sequencing project: providing services to taxonomists for standard genome sequencing and annotation.</title>
        <authorList>
            <consortium name="The Broad Institute Genomics Platform"/>
            <consortium name="The Broad Institute Genome Sequencing Center for Infectious Disease"/>
            <person name="Wu L."/>
            <person name="Ma J."/>
        </authorList>
    </citation>
    <scope>NUCLEOTIDE SEQUENCE [LARGE SCALE GENOMIC DNA]</scope>
    <source>
        <strain evidence="3">JCM 18077</strain>
    </source>
</reference>
<evidence type="ECO:0000313" key="2">
    <source>
        <dbReference type="EMBL" id="GAA4750338.1"/>
    </source>
</evidence>
<organism evidence="2 3">
    <name type="scientific">Gordonia alkaliphila</name>
    <dbReference type="NCBI Taxonomy" id="1053547"/>
    <lineage>
        <taxon>Bacteria</taxon>
        <taxon>Bacillati</taxon>
        <taxon>Actinomycetota</taxon>
        <taxon>Actinomycetes</taxon>
        <taxon>Mycobacteriales</taxon>
        <taxon>Gordoniaceae</taxon>
        <taxon>Gordonia</taxon>
    </lineage>
</organism>
<feature type="compositionally biased region" description="Polar residues" evidence="1">
    <location>
        <begin position="7"/>
        <end position="20"/>
    </location>
</feature>
<comment type="caution">
    <text evidence="2">The sequence shown here is derived from an EMBL/GenBank/DDBJ whole genome shotgun (WGS) entry which is preliminary data.</text>
</comment>
<accession>A0ABP8Z9M6</accession>
<dbReference type="Pfam" id="PF08310">
    <property type="entry name" value="LGFP"/>
    <property type="match status" value="1"/>
</dbReference>
<evidence type="ECO:0000256" key="1">
    <source>
        <dbReference type="SAM" id="MobiDB-lite"/>
    </source>
</evidence>
<dbReference type="RefSeq" id="WP_345313473.1">
    <property type="nucleotide sequence ID" value="NZ_BAABIE010000009.1"/>
</dbReference>
<dbReference type="InterPro" id="IPR013207">
    <property type="entry name" value="LGFP"/>
</dbReference>
<dbReference type="EMBL" id="BAABIE010000009">
    <property type="protein sequence ID" value="GAA4750338.1"/>
    <property type="molecule type" value="Genomic_DNA"/>
</dbReference>
<evidence type="ECO:0008006" key="4">
    <source>
        <dbReference type="Google" id="ProtNLM"/>
    </source>
</evidence>
<proteinExistence type="predicted"/>
<gene>
    <name evidence="2" type="ORF">GCM10023217_20990</name>
</gene>
<keyword evidence="3" id="KW-1185">Reference proteome</keyword>
<feature type="region of interest" description="Disordered" evidence="1">
    <location>
        <begin position="1"/>
        <end position="20"/>
    </location>
</feature>
<dbReference type="Proteomes" id="UP001500822">
    <property type="component" value="Unassembled WGS sequence"/>
</dbReference>
<protein>
    <recommendedName>
        <fullName evidence="4">LGFP repeat-containing protein</fullName>
    </recommendedName>
</protein>